<dbReference type="GO" id="GO:0006302">
    <property type="term" value="P:double-strand break repair"/>
    <property type="evidence" value="ECO:0007669"/>
    <property type="project" value="InterPro"/>
</dbReference>
<dbReference type="GO" id="GO:0003691">
    <property type="term" value="F:double-stranded telomeric DNA binding"/>
    <property type="evidence" value="ECO:0007669"/>
    <property type="project" value="TreeGrafter"/>
</dbReference>
<dbReference type="GO" id="GO:0043047">
    <property type="term" value="F:single-stranded telomeric DNA binding"/>
    <property type="evidence" value="ECO:0007669"/>
    <property type="project" value="TreeGrafter"/>
</dbReference>
<evidence type="ECO:0000256" key="2">
    <source>
        <dbReference type="ARBA" id="ARBA00004123"/>
    </source>
</evidence>
<gene>
    <name evidence="12" type="ORF">HOLleu_29857</name>
</gene>
<keyword evidence="6" id="KW-0479">Metal-binding</keyword>
<comment type="similarity">
    <text evidence="4">Belongs to the SMC family. RAD50 subfamily.</text>
</comment>
<feature type="coiled-coil region" evidence="10">
    <location>
        <begin position="315"/>
        <end position="355"/>
    </location>
</feature>
<protein>
    <submittedName>
        <fullName evidence="12">DNA repair protein rad50</fullName>
    </submittedName>
</protein>
<dbReference type="GO" id="GO:0030870">
    <property type="term" value="C:Mre11 complex"/>
    <property type="evidence" value="ECO:0007669"/>
    <property type="project" value="TreeGrafter"/>
</dbReference>
<evidence type="ECO:0000313" key="13">
    <source>
        <dbReference type="Proteomes" id="UP001152320"/>
    </source>
</evidence>
<dbReference type="Pfam" id="PF13558">
    <property type="entry name" value="SbcC_Walker_B"/>
    <property type="match status" value="1"/>
</dbReference>
<dbReference type="Pfam" id="PF13476">
    <property type="entry name" value="AAA_23"/>
    <property type="match status" value="1"/>
</dbReference>
<dbReference type="GO" id="GO:0007004">
    <property type="term" value="P:telomere maintenance via telomerase"/>
    <property type="evidence" value="ECO:0007669"/>
    <property type="project" value="TreeGrafter"/>
</dbReference>
<comment type="cofactor">
    <cofactor evidence="1">
        <name>Zn(2+)</name>
        <dbReference type="ChEBI" id="CHEBI:29105"/>
    </cofactor>
</comment>
<dbReference type="InterPro" id="IPR038729">
    <property type="entry name" value="Rad50/SbcC_AAA"/>
</dbReference>
<evidence type="ECO:0000256" key="1">
    <source>
        <dbReference type="ARBA" id="ARBA00001947"/>
    </source>
</evidence>
<dbReference type="GO" id="GO:0016887">
    <property type="term" value="F:ATP hydrolysis activity"/>
    <property type="evidence" value="ECO:0007669"/>
    <property type="project" value="InterPro"/>
</dbReference>
<organism evidence="12 13">
    <name type="scientific">Holothuria leucospilota</name>
    <name type="common">Black long sea cucumber</name>
    <name type="synonym">Mertensiothuria leucospilota</name>
    <dbReference type="NCBI Taxonomy" id="206669"/>
    <lineage>
        <taxon>Eukaryota</taxon>
        <taxon>Metazoa</taxon>
        <taxon>Echinodermata</taxon>
        <taxon>Eleutherozoa</taxon>
        <taxon>Echinozoa</taxon>
        <taxon>Holothuroidea</taxon>
        <taxon>Aspidochirotacea</taxon>
        <taxon>Aspidochirotida</taxon>
        <taxon>Holothuriidae</taxon>
        <taxon>Holothuria</taxon>
    </lineage>
</organism>
<dbReference type="GO" id="GO:0051880">
    <property type="term" value="F:G-quadruplex DNA binding"/>
    <property type="evidence" value="ECO:0007669"/>
    <property type="project" value="TreeGrafter"/>
</dbReference>
<dbReference type="Gene3D" id="3.40.50.300">
    <property type="entry name" value="P-loop containing nucleotide triphosphate hydrolases"/>
    <property type="match status" value="2"/>
</dbReference>
<evidence type="ECO:0000256" key="5">
    <source>
        <dbReference type="ARBA" id="ARBA00022454"/>
    </source>
</evidence>
<keyword evidence="10" id="KW-0175">Coiled coil</keyword>
<evidence type="ECO:0000313" key="12">
    <source>
        <dbReference type="EMBL" id="KAJ8027803.1"/>
    </source>
</evidence>
<comment type="caution">
    <text evidence="12">The sequence shown here is derived from an EMBL/GenBank/DDBJ whole genome shotgun (WGS) entry which is preliminary data.</text>
</comment>
<evidence type="ECO:0000256" key="8">
    <source>
        <dbReference type="ARBA" id="ARBA00023242"/>
    </source>
</evidence>
<feature type="domain" description="Rad50/SbcC-type AAA" evidence="11">
    <location>
        <begin position="6"/>
        <end position="238"/>
    </location>
</feature>
<evidence type="ECO:0000256" key="4">
    <source>
        <dbReference type="ARBA" id="ARBA00009439"/>
    </source>
</evidence>
<keyword evidence="13" id="KW-1185">Reference proteome</keyword>
<evidence type="ECO:0000256" key="9">
    <source>
        <dbReference type="ARBA" id="ARBA00049360"/>
    </source>
</evidence>
<feature type="coiled-coil region" evidence="10">
    <location>
        <begin position="556"/>
        <end position="606"/>
    </location>
</feature>
<dbReference type="PANTHER" id="PTHR18867:SF12">
    <property type="entry name" value="DNA REPAIR PROTEIN RAD50"/>
    <property type="match status" value="1"/>
</dbReference>
<dbReference type="SUPFAM" id="SSF52540">
    <property type="entry name" value="P-loop containing nucleoside triphosphate hydrolases"/>
    <property type="match status" value="1"/>
</dbReference>
<dbReference type="Proteomes" id="UP001152320">
    <property type="component" value="Chromosome 15"/>
</dbReference>
<evidence type="ECO:0000256" key="10">
    <source>
        <dbReference type="SAM" id="Coils"/>
    </source>
</evidence>
<dbReference type="AlphaFoldDB" id="A0A9Q1BJJ2"/>
<feature type="coiled-coil region" evidence="10">
    <location>
        <begin position="187"/>
        <end position="252"/>
    </location>
</feature>
<keyword evidence="8" id="KW-0539">Nucleus</keyword>
<keyword evidence="7" id="KW-0862">Zinc</keyword>
<dbReference type="InterPro" id="IPR027417">
    <property type="entry name" value="P-loop_NTPase"/>
</dbReference>
<dbReference type="GO" id="GO:0000722">
    <property type="term" value="P:telomere maintenance via recombination"/>
    <property type="evidence" value="ECO:0007669"/>
    <property type="project" value="TreeGrafter"/>
</dbReference>
<comment type="catalytic activity">
    <reaction evidence="9">
        <text>ATP + H2O = ADP + phosphate + H(+)</text>
        <dbReference type="Rhea" id="RHEA:13065"/>
        <dbReference type="ChEBI" id="CHEBI:15377"/>
        <dbReference type="ChEBI" id="CHEBI:15378"/>
        <dbReference type="ChEBI" id="CHEBI:30616"/>
        <dbReference type="ChEBI" id="CHEBI:43474"/>
        <dbReference type="ChEBI" id="CHEBI:456216"/>
    </reaction>
</comment>
<evidence type="ECO:0000256" key="7">
    <source>
        <dbReference type="ARBA" id="ARBA00022833"/>
    </source>
</evidence>
<keyword evidence="5" id="KW-0158">Chromosome</keyword>
<dbReference type="GO" id="GO:0046872">
    <property type="term" value="F:metal ion binding"/>
    <property type="evidence" value="ECO:0007669"/>
    <property type="project" value="UniProtKB-KW"/>
</dbReference>
<evidence type="ECO:0000259" key="11">
    <source>
        <dbReference type="Pfam" id="PF13476"/>
    </source>
</evidence>
<dbReference type="GO" id="GO:0000794">
    <property type="term" value="C:condensed nuclear chromosome"/>
    <property type="evidence" value="ECO:0007669"/>
    <property type="project" value="TreeGrafter"/>
</dbReference>
<comment type="subcellular location">
    <subcellularLocation>
        <location evidence="3">Chromosome</location>
    </subcellularLocation>
    <subcellularLocation>
        <location evidence="2">Nucleus</location>
    </subcellularLocation>
</comment>
<proteinExistence type="inferred from homology"/>
<evidence type="ECO:0000256" key="6">
    <source>
        <dbReference type="ARBA" id="ARBA00022723"/>
    </source>
</evidence>
<name>A0A9Q1BJJ2_HOLLE</name>
<sequence>MSHFKRITIKGIRSFSPEEKEKQILEFGTPLTVILGENGTGKTSIIECLRYACSGEYPPGGREAFLHSLEVADPKSAEGEIALDFTNKGNQDVAIRRCVTVKENKRQQEGWYKIGDHWQPVTSKKDLSMMMNDELGVSSSILSNVLFCHQAESCWPLDKERALKEKFDRFFEVTKYNKLLAELTYMINKQKCELNWYEDKAKDIEQSQENVDRLAKVIENEELEKVQVEAQIADLEEKCLAAEKELSDVRDKIRIGEEIKREINYLEGRRRDLDTDRVKLKERLVREYSQMMSSKDLQQEVAATESGIKKLERFKKISQGKAESLRKEMENLQNLQRLQEEKEKKQARAEELYNQHYSQLKEWCGYAVPPHEAYSKANEVFEEKEKELAMVHKDIMDMKEVPRKVPNNGLCHLEQQLNEKKTELNDIESNIVIDCSTLPEDLDHIMSILIGALACVGNGSLQCQMLKMQEDVWKSVETLSTVKEKATKIGMFIQEKITKLQLKVKSINEELNGNKGLNLAQKLSMKKKCAELQLQEQSLDFDKDVVTKLICHMYVLDQTLKEVAELDEAILKQQKSCGEANVKRSLEEAAKEHQILLEKISDIDDNLKQSFEKLSGFRKEEEKKRQQYRDRADLNSKRTLTMETDSKLQEEKKKKEYTLLKHYKMEEERLKELKRNINSKKFTYKGTLTELTKTIEERRAEYYRMENNVNKESRDNSINIMTMRDVNHDLEQYRNALDEAIVKFHKMKLREVNEETERLWKKTYQGNDIDSIKIEAAVDKRDGRRAYNYRVEMVKGRKRMNMRERCSMGQKVLASLIIRIALARIFGGSCGVLALDEPTTNLDEANVKALAKALKSIIAECENQSNFQLIIISHNETFVDILARDYGKHCYKVTRGRNKHSVVVKYDTAFLHLPMALVPKRRDWEDRYYHHNENQQDKNRMVF</sequence>
<reference evidence="12" key="1">
    <citation type="submission" date="2021-10" db="EMBL/GenBank/DDBJ databases">
        <title>Tropical sea cucumber genome reveals ecological adaptation and Cuvierian tubules defense mechanism.</title>
        <authorList>
            <person name="Chen T."/>
        </authorList>
    </citation>
    <scope>NUCLEOTIDE SEQUENCE</scope>
    <source>
        <strain evidence="12">Nanhai2018</strain>
        <tissue evidence="12">Muscle</tissue>
    </source>
</reference>
<dbReference type="PANTHER" id="PTHR18867">
    <property type="entry name" value="RAD50"/>
    <property type="match status" value="1"/>
</dbReference>
<dbReference type="GO" id="GO:0070192">
    <property type="term" value="P:chromosome organization involved in meiotic cell cycle"/>
    <property type="evidence" value="ECO:0007669"/>
    <property type="project" value="TreeGrafter"/>
</dbReference>
<dbReference type="EMBL" id="JAIZAY010000015">
    <property type="protein sequence ID" value="KAJ8027803.1"/>
    <property type="molecule type" value="Genomic_DNA"/>
</dbReference>
<evidence type="ECO:0000256" key="3">
    <source>
        <dbReference type="ARBA" id="ARBA00004286"/>
    </source>
</evidence>
<accession>A0A9Q1BJJ2</accession>
<dbReference type="OrthoDB" id="18797at2759"/>